<dbReference type="EMBL" id="JAIWYP010000008">
    <property type="protein sequence ID" value="KAH3786573.1"/>
    <property type="molecule type" value="Genomic_DNA"/>
</dbReference>
<dbReference type="Gene3D" id="1.10.10.60">
    <property type="entry name" value="Homeodomain-like"/>
    <property type="match status" value="1"/>
</dbReference>
<sequence>MTATTMSNINKPRRYRGFTIASLIGSDSDAQTEKLTESPIIDSVPKTNLPGKCSRRREHDSDSDTDKNSDSVMERKERDILQTQILLHNHERLRMKEFQAQSDLDSSMGRRTSSSLHRDSVRDFNFSSASVREGVRAPASPDTLRHLHESFLQNGALNAGANSHIHLGNLDTQRHFRHPMAGAGIPGFPAGQMPMGPQLHPMLMGGGRDLRHLYPYMADRYPGCFLPRYGMGGMPGLFFQPYRKPKRIRTAFSPSQLLQLEKSFEKSHYVVGQERKDLANELQLTETQVKVWFQNRRTKYKRSKGEHDGSGSGDDRKSPFNDSKDESDVSDSDEIDDVGDEYPMDTYQHAIQTC</sequence>
<keyword evidence="2 5" id="KW-0238">DNA-binding</keyword>
<evidence type="ECO:0000313" key="9">
    <source>
        <dbReference type="EMBL" id="KAH3786573.1"/>
    </source>
</evidence>
<accession>A0A9D4IWB4</accession>
<protein>
    <recommendedName>
        <fullName evidence="8">Homeobox domain-containing protein</fullName>
    </recommendedName>
</protein>
<dbReference type="PANTHER" id="PTHR24339:SF28">
    <property type="entry name" value="E5-RELATED"/>
    <property type="match status" value="1"/>
</dbReference>
<organism evidence="9 10">
    <name type="scientific">Dreissena polymorpha</name>
    <name type="common">Zebra mussel</name>
    <name type="synonym">Mytilus polymorpha</name>
    <dbReference type="NCBI Taxonomy" id="45954"/>
    <lineage>
        <taxon>Eukaryota</taxon>
        <taxon>Metazoa</taxon>
        <taxon>Spiralia</taxon>
        <taxon>Lophotrochozoa</taxon>
        <taxon>Mollusca</taxon>
        <taxon>Bivalvia</taxon>
        <taxon>Autobranchia</taxon>
        <taxon>Heteroconchia</taxon>
        <taxon>Euheterodonta</taxon>
        <taxon>Imparidentia</taxon>
        <taxon>Neoheterodontei</taxon>
        <taxon>Myida</taxon>
        <taxon>Dreissenoidea</taxon>
        <taxon>Dreissenidae</taxon>
        <taxon>Dreissena</taxon>
    </lineage>
</organism>
<keyword evidence="10" id="KW-1185">Reference proteome</keyword>
<dbReference type="InterPro" id="IPR009057">
    <property type="entry name" value="Homeodomain-like_sf"/>
</dbReference>
<reference evidence="9" key="2">
    <citation type="submission" date="2020-11" db="EMBL/GenBank/DDBJ databases">
        <authorList>
            <person name="McCartney M.A."/>
            <person name="Auch B."/>
            <person name="Kono T."/>
            <person name="Mallez S."/>
            <person name="Becker A."/>
            <person name="Gohl D.M."/>
            <person name="Silverstein K.A.T."/>
            <person name="Koren S."/>
            <person name="Bechman K.B."/>
            <person name="Herman A."/>
            <person name="Abrahante J.E."/>
            <person name="Garbe J."/>
        </authorList>
    </citation>
    <scope>NUCLEOTIDE SEQUENCE</scope>
    <source>
        <strain evidence="9">Duluth1</strain>
        <tissue evidence="9">Whole animal</tissue>
    </source>
</reference>
<keyword evidence="3 5" id="KW-0371">Homeobox</keyword>
<comment type="subcellular location">
    <subcellularLocation>
        <location evidence="1 5 6">Nucleus</location>
    </subcellularLocation>
</comment>
<gene>
    <name evidence="9" type="ORF">DPMN_164680</name>
</gene>
<dbReference type="CDD" id="cd00086">
    <property type="entry name" value="homeodomain"/>
    <property type="match status" value="1"/>
</dbReference>
<evidence type="ECO:0000256" key="2">
    <source>
        <dbReference type="ARBA" id="ARBA00023125"/>
    </source>
</evidence>
<dbReference type="GO" id="GO:0000978">
    <property type="term" value="F:RNA polymerase II cis-regulatory region sequence-specific DNA binding"/>
    <property type="evidence" value="ECO:0007669"/>
    <property type="project" value="TreeGrafter"/>
</dbReference>
<dbReference type="AlphaFoldDB" id="A0A9D4IWB4"/>
<dbReference type="Pfam" id="PF00046">
    <property type="entry name" value="Homeodomain"/>
    <property type="match status" value="1"/>
</dbReference>
<dbReference type="GO" id="GO:0000981">
    <property type="term" value="F:DNA-binding transcription factor activity, RNA polymerase II-specific"/>
    <property type="evidence" value="ECO:0007669"/>
    <property type="project" value="InterPro"/>
</dbReference>
<dbReference type="OrthoDB" id="6159439at2759"/>
<dbReference type="PROSITE" id="PS00027">
    <property type="entry name" value="HOMEOBOX_1"/>
    <property type="match status" value="1"/>
</dbReference>
<feature type="DNA-binding region" description="Homeobox" evidence="5">
    <location>
        <begin position="245"/>
        <end position="304"/>
    </location>
</feature>
<dbReference type="PANTHER" id="PTHR24339">
    <property type="entry name" value="HOMEOBOX PROTEIN EMX-RELATED"/>
    <property type="match status" value="1"/>
</dbReference>
<comment type="caution">
    <text evidence="9">The sequence shown here is derived from an EMBL/GenBank/DDBJ whole genome shotgun (WGS) entry which is preliminary data.</text>
</comment>
<name>A0A9D4IWB4_DREPO</name>
<dbReference type="SMART" id="SM00389">
    <property type="entry name" value="HOX"/>
    <property type="match status" value="1"/>
</dbReference>
<evidence type="ECO:0000259" key="8">
    <source>
        <dbReference type="PROSITE" id="PS50071"/>
    </source>
</evidence>
<feature type="domain" description="Homeobox" evidence="8">
    <location>
        <begin position="243"/>
        <end position="303"/>
    </location>
</feature>
<feature type="region of interest" description="Disordered" evidence="7">
    <location>
        <begin position="300"/>
        <end position="346"/>
    </location>
</feature>
<evidence type="ECO:0000256" key="3">
    <source>
        <dbReference type="ARBA" id="ARBA00023155"/>
    </source>
</evidence>
<feature type="region of interest" description="Disordered" evidence="7">
    <location>
        <begin position="29"/>
        <end position="77"/>
    </location>
</feature>
<dbReference type="InterPro" id="IPR017970">
    <property type="entry name" value="Homeobox_CS"/>
</dbReference>
<feature type="compositionally biased region" description="Basic and acidic residues" evidence="7">
    <location>
        <begin position="303"/>
        <end position="327"/>
    </location>
</feature>
<dbReference type="PRINTS" id="PR00024">
    <property type="entry name" value="HOMEOBOX"/>
</dbReference>
<dbReference type="PROSITE" id="PS50071">
    <property type="entry name" value="HOMEOBOX_2"/>
    <property type="match status" value="1"/>
</dbReference>
<feature type="compositionally biased region" description="Basic and acidic residues" evidence="7">
    <location>
        <begin position="57"/>
        <end position="77"/>
    </location>
</feature>
<evidence type="ECO:0000256" key="6">
    <source>
        <dbReference type="RuleBase" id="RU000682"/>
    </source>
</evidence>
<dbReference type="InterPro" id="IPR050877">
    <property type="entry name" value="EMX-VAX-Noto_Homeobox_TFs"/>
</dbReference>
<evidence type="ECO:0000313" key="10">
    <source>
        <dbReference type="Proteomes" id="UP000828390"/>
    </source>
</evidence>
<evidence type="ECO:0000256" key="1">
    <source>
        <dbReference type="ARBA" id="ARBA00004123"/>
    </source>
</evidence>
<dbReference type="Proteomes" id="UP000828390">
    <property type="component" value="Unassembled WGS sequence"/>
</dbReference>
<evidence type="ECO:0000256" key="7">
    <source>
        <dbReference type="SAM" id="MobiDB-lite"/>
    </source>
</evidence>
<dbReference type="SUPFAM" id="SSF46689">
    <property type="entry name" value="Homeodomain-like"/>
    <property type="match status" value="1"/>
</dbReference>
<dbReference type="GO" id="GO:0005634">
    <property type="term" value="C:nucleus"/>
    <property type="evidence" value="ECO:0007669"/>
    <property type="project" value="UniProtKB-SubCell"/>
</dbReference>
<reference evidence="9" key="1">
    <citation type="journal article" date="2019" name="bioRxiv">
        <title>The Genome of the Zebra Mussel, Dreissena polymorpha: A Resource for Invasive Species Research.</title>
        <authorList>
            <person name="McCartney M.A."/>
            <person name="Auch B."/>
            <person name="Kono T."/>
            <person name="Mallez S."/>
            <person name="Zhang Y."/>
            <person name="Obille A."/>
            <person name="Becker A."/>
            <person name="Abrahante J.E."/>
            <person name="Garbe J."/>
            <person name="Badalamenti J.P."/>
            <person name="Herman A."/>
            <person name="Mangelson H."/>
            <person name="Liachko I."/>
            <person name="Sullivan S."/>
            <person name="Sone E.D."/>
            <person name="Koren S."/>
            <person name="Silverstein K.A.T."/>
            <person name="Beckman K.B."/>
            <person name="Gohl D.M."/>
        </authorList>
    </citation>
    <scope>NUCLEOTIDE SEQUENCE</scope>
    <source>
        <strain evidence="9">Duluth1</strain>
        <tissue evidence="9">Whole animal</tissue>
    </source>
</reference>
<dbReference type="InterPro" id="IPR020479">
    <property type="entry name" value="HD_metazoa"/>
</dbReference>
<dbReference type="InterPro" id="IPR001356">
    <property type="entry name" value="HD"/>
</dbReference>
<proteinExistence type="predicted"/>
<evidence type="ECO:0000256" key="5">
    <source>
        <dbReference type="PROSITE-ProRule" id="PRU00108"/>
    </source>
</evidence>
<dbReference type="FunFam" id="1.10.10.60:FF:000081">
    <property type="entry name" value="Empty spiracles homeobox 2"/>
    <property type="match status" value="1"/>
</dbReference>
<keyword evidence="4 5" id="KW-0539">Nucleus</keyword>
<feature type="compositionally biased region" description="Acidic residues" evidence="7">
    <location>
        <begin position="328"/>
        <end position="343"/>
    </location>
</feature>
<evidence type="ECO:0000256" key="4">
    <source>
        <dbReference type="ARBA" id="ARBA00023242"/>
    </source>
</evidence>